<proteinExistence type="predicted"/>
<dbReference type="GO" id="GO:0003677">
    <property type="term" value="F:DNA binding"/>
    <property type="evidence" value="ECO:0007669"/>
    <property type="project" value="InterPro"/>
</dbReference>
<name>A0A6I4U7J1_9SPHN</name>
<keyword evidence="4" id="KW-1185">Reference proteome</keyword>
<keyword evidence="1" id="KW-1133">Transmembrane helix</keyword>
<dbReference type="OrthoDB" id="9785973at2"/>
<dbReference type="RefSeq" id="WP_160616958.1">
    <property type="nucleotide sequence ID" value="NZ_WTYR01000001.1"/>
</dbReference>
<evidence type="ECO:0000259" key="2">
    <source>
        <dbReference type="PROSITE" id="PS50943"/>
    </source>
</evidence>
<reference evidence="3 4" key="1">
    <citation type="submission" date="2019-12" db="EMBL/GenBank/DDBJ databases">
        <title>Genomic-based taxomic classification of the family Erythrobacteraceae.</title>
        <authorList>
            <person name="Xu L."/>
        </authorList>
    </citation>
    <scope>NUCLEOTIDE SEQUENCE [LARGE SCALE GENOMIC DNA]</scope>
    <source>
        <strain evidence="3 4">LMG 29519</strain>
    </source>
</reference>
<gene>
    <name evidence="3" type="ORF">GRI68_09120</name>
</gene>
<dbReference type="Gene3D" id="1.10.260.40">
    <property type="entry name" value="lambda repressor-like DNA-binding domains"/>
    <property type="match status" value="1"/>
</dbReference>
<dbReference type="Proteomes" id="UP000429229">
    <property type="component" value="Unassembled WGS sequence"/>
</dbReference>
<evidence type="ECO:0000256" key="1">
    <source>
        <dbReference type="SAM" id="Phobius"/>
    </source>
</evidence>
<keyword evidence="1" id="KW-0812">Transmembrane</keyword>
<dbReference type="EMBL" id="WTYR01000001">
    <property type="protein sequence ID" value="MXP10341.1"/>
    <property type="molecule type" value="Genomic_DNA"/>
</dbReference>
<dbReference type="PROSITE" id="PS50943">
    <property type="entry name" value="HTH_CROC1"/>
    <property type="match status" value="1"/>
</dbReference>
<feature type="transmembrane region" description="Helical" evidence="1">
    <location>
        <begin position="196"/>
        <end position="216"/>
    </location>
</feature>
<comment type="caution">
    <text evidence="3">The sequence shown here is derived from an EMBL/GenBank/DDBJ whole genome shotgun (WGS) entry which is preliminary data.</text>
</comment>
<dbReference type="Pfam" id="PF13560">
    <property type="entry name" value="HTH_31"/>
    <property type="match status" value="1"/>
</dbReference>
<dbReference type="InterPro" id="IPR001387">
    <property type="entry name" value="Cro/C1-type_HTH"/>
</dbReference>
<evidence type="ECO:0000313" key="4">
    <source>
        <dbReference type="Proteomes" id="UP000429229"/>
    </source>
</evidence>
<sequence length="219" mass="24226">MKFGEYLRHKRAERGWTQPEAAARAKIEQSYLSKLENGKSIPSGDIYHRLVDAYRIDAQEMVGVLFPGELDRLREIDALRDLLLKRSHEDIQTPRRLLIAGLVALMIGGGIVGFSQLEPARAVTQYTYQSIGVIAVNAPLDTDIAPGAPGAPGEDEQTKFITQMRGPMFTEQVPGGKRVWNLVGSDVVVKAPPYRWALIPGIALIIGGLGCFFAAWQWR</sequence>
<dbReference type="InterPro" id="IPR010982">
    <property type="entry name" value="Lambda_DNA-bd_dom_sf"/>
</dbReference>
<accession>A0A6I4U7J1</accession>
<feature type="domain" description="HTH cro/C1-type" evidence="2">
    <location>
        <begin position="7"/>
        <end position="61"/>
    </location>
</feature>
<feature type="transmembrane region" description="Helical" evidence="1">
    <location>
        <begin position="97"/>
        <end position="117"/>
    </location>
</feature>
<dbReference type="SMART" id="SM00530">
    <property type="entry name" value="HTH_XRE"/>
    <property type="match status" value="1"/>
</dbReference>
<evidence type="ECO:0000313" key="3">
    <source>
        <dbReference type="EMBL" id="MXP10341.1"/>
    </source>
</evidence>
<organism evidence="3 4">
    <name type="scientific">Alteriqipengyuania halimionae</name>
    <dbReference type="NCBI Taxonomy" id="1926630"/>
    <lineage>
        <taxon>Bacteria</taxon>
        <taxon>Pseudomonadati</taxon>
        <taxon>Pseudomonadota</taxon>
        <taxon>Alphaproteobacteria</taxon>
        <taxon>Sphingomonadales</taxon>
        <taxon>Erythrobacteraceae</taxon>
        <taxon>Alteriqipengyuania</taxon>
    </lineage>
</organism>
<keyword evidence="1" id="KW-0472">Membrane</keyword>
<dbReference type="SUPFAM" id="SSF47413">
    <property type="entry name" value="lambda repressor-like DNA-binding domains"/>
    <property type="match status" value="1"/>
</dbReference>
<protein>
    <submittedName>
        <fullName evidence="3">Helix-turn-helix domain-containing protein</fullName>
    </submittedName>
</protein>
<dbReference type="AlphaFoldDB" id="A0A6I4U7J1"/>
<dbReference type="CDD" id="cd00093">
    <property type="entry name" value="HTH_XRE"/>
    <property type="match status" value="1"/>
</dbReference>